<proteinExistence type="predicted"/>
<feature type="compositionally biased region" description="Basic and acidic residues" evidence="1">
    <location>
        <begin position="105"/>
        <end position="118"/>
    </location>
</feature>
<reference evidence="3 4" key="1">
    <citation type="submission" date="2024-09" db="EMBL/GenBank/DDBJ databases">
        <title>Itraconazole resistance in Madurella fahalii resulting from another homologue of gene encoding cytochrome P450 14-alpha sterol demethylase (CYP51).</title>
        <authorList>
            <person name="Yoshioka I."/>
            <person name="Fahal A.H."/>
            <person name="Kaneko S."/>
            <person name="Yaguchi T."/>
        </authorList>
    </citation>
    <scope>NUCLEOTIDE SEQUENCE [LARGE SCALE GENOMIC DNA]</scope>
    <source>
        <strain evidence="3 4">IFM 68171</strain>
    </source>
</reference>
<keyword evidence="4" id="KW-1185">Reference proteome</keyword>
<evidence type="ECO:0000313" key="4">
    <source>
        <dbReference type="Proteomes" id="UP001628179"/>
    </source>
</evidence>
<accession>A0ABQ0GEN4</accession>
<evidence type="ECO:0000256" key="1">
    <source>
        <dbReference type="SAM" id="MobiDB-lite"/>
    </source>
</evidence>
<comment type="caution">
    <text evidence="3">The sequence shown here is derived from an EMBL/GenBank/DDBJ whole genome shotgun (WGS) entry which is preliminary data.</text>
</comment>
<dbReference type="GeneID" id="98177184"/>
<keyword evidence="2" id="KW-0812">Transmembrane</keyword>
<evidence type="ECO:0000313" key="3">
    <source>
        <dbReference type="EMBL" id="GAB1316231.1"/>
    </source>
</evidence>
<feature type="region of interest" description="Disordered" evidence="1">
    <location>
        <begin position="1"/>
        <end position="52"/>
    </location>
</feature>
<keyword evidence="2" id="KW-0472">Membrane</keyword>
<dbReference type="RefSeq" id="XP_070917962.1">
    <property type="nucleotide sequence ID" value="XM_071061861.1"/>
</dbReference>
<feature type="region of interest" description="Disordered" evidence="1">
    <location>
        <begin position="91"/>
        <end position="118"/>
    </location>
</feature>
<dbReference type="Proteomes" id="UP001628179">
    <property type="component" value="Unassembled WGS sequence"/>
</dbReference>
<feature type="compositionally biased region" description="Basic and acidic residues" evidence="1">
    <location>
        <begin position="202"/>
        <end position="219"/>
    </location>
</feature>
<feature type="region of interest" description="Disordered" evidence="1">
    <location>
        <begin position="178"/>
        <end position="220"/>
    </location>
</feature>
<feature type="transmembrane region" description="Helical" evidence="2">
    <location>
        <begin position="279"/>
        <end position="299"/>
    </location>
</feature>
<organism evidence="3 4">
    <name type="scientific">Madurella fahalii</name>
    <dbReference type="NCBI Taxonomy" id="1157608"/>
    <lineage>
        <taxon>Eukaryota</taxon>
        <taxon>Fungi</taxon>
        <taxon>Dikarya</taxon>
        <taxon>Ascomycota</taxon>
        <taxon>Pezizomycotina</taxon>
        <taxon>Sordariomycetes</taxon>
        <taxon>Sordariomycetidae</taxon>
        <taxon>Sordariales</taxon>
        <taxon>Sordariales incertae sedis</taxon>
        <taxon>Madurella</taxon>
    </lineage>
</organism>
<evidence type="ECO:0000256" key="2">
    <source>
        <dbReference type="SAM" id="Phobius"/>
    </source>
</evidence>
<keyword evidence="2" id="KW-1133">Transmembrane helix</keyword>
<feature type="compositionally biased region" description="Basic and acidic residues" evidence="1">
    <location>
        <begin position="22"/>
        <end position="47"/>
    </location>
</feature>
<sequence length="318" mass="35439">MMKRKVSKLISPRGNGKPNGKSSDESQIKEADKHADEPGEQSDKPWDARSAGNHRPALTVLTAAQPTAASILAQWGSQWLQFFIPSIDQSPPFGSASGSPQASFDHTDNFEASIRDQRRGVEDQLGRELTDREASHIREVLGDIKSTVHAQLDEHTRQLDEHTRQLDLNLSTHFTRAYKHQDSRPDAALEQGDLRTQARPTGGEEKRTEEKEEKTKEEQADSLLRDPSLTLLAFLMLFWTVTSAMVHSQRLTGGAYGPYVNGGYNGLGSVAVFDSWTSFWTMALAMVWLGTSAVLHWGAGHGQEMVEWLVFLAGWWPF</sequence>
<dbReference type="EMBL" id="BAAFSV010000003">
    <property type="protein sequence ID" value="GAB1316231.1"/>
    <property type="molecule type" value="Genomic_DNA"/>
</dbReference>
<gene>
    <name evidence="3" type="ORF">MFIFM68171_06441</name>
</gene>
<protein>
    <submittedName>
        <fullName evidence="3">Uncharacterized protein</fullName>
    </submittedName>
</protein>
<name>A0ABQ0GEN4_9PEZI</name>
<feature type="transmembrane region" description="Helical" evidence="2">
    <location>
        <begin position="229"/>
        <end position="246"/>
    </location>
</feature>